<dbReference type="OrthoDB" id="8049355at2759"/>
<reference evidence="2 3" key="1">
    <citation type="journal article" date="2010" name="Science">
        <title>Genomic comparison of the ants Camponotus floridanus and Harpegnathos saltator.</title>
        <authorList>
            <person name="Bonasio R."/>
            <person name="Zhang G."/>
            <person name="Ye C."/>
            <person name="Mutti N.S."/>
            <person name="Fang X."/>
            <person name="Qin N."/>
            <person name="Donahue G."/>
            <person name="Yang P."/>
            <person name="Li Q."/>
            <person name="Li C."/>
            <person name="Zhang P."/>
            <person name="Huang Z."/>
            <person name="Berger S.L."/>
            <person name="Reinberg D."/>
            <person name="Wang J."/>
            <person name="Liebig J."/>
        </authorList>
    </citation>
    <scope>NUCLEOTIDE SEQUENCE [LARGE SCALE GENOMIC DNA]</scope>
    <source>
        <strain evidence="2 3">R22 G/1</strain>
    </source>
</reference>
<dbReference type="PROSITE" id="PS50835">
    <property type="entry name" value="IG_LIKE"/>
    <property type="match status" value="2"/>
</dbReference>
<feature type="domain" description="Ig-like" evidence="1">
    <location>
        <begin position="103"/>
        <end position="195"/>
    </location>
</feature>
<protein>
    <submittedName>
        <fullName evidence="2">Neurotrimin</fullName>
    </submittedName>
</protein>
<feature type="domain" description="Ig-like" evidence="1">
    <location>
        <begin position="1"/>
        <end position="87"/>
    </location>
</feature>
<dbReference type="FunFam" id="2.60.40.10:FF:000129">
    <property type="entry name" value="CLUMA_CG018772, isoform A"/>
    <property type="match status" value="1"/>
</dbReference>
<dbReference type="InterPro" id="IPR003599">
    <property type="entry name" value="Ig_sub"/>
</dbReference>
<dbReference type="InterPro" id="IPR037448">
    <property type="entry name" value="Zig-8"/>
</dbReference>
<dbReference type="InterPro" id="IPR007110">
    <property type="entry name" value="Ig-like_dom"/>
</dbReference>
<evidence type="ECO:0000259" key="1">
    <source>
        <dbReference type="PROSITE" id="PS50835"/>
    </source>
</evidence>
<dbReference type="SMART" id="SM00409">
    <property type="entry name" value="IG"/>
    <property type="match status" value="2"/>
</dbReference>
<dbReference type="InterPro" id="IPR013106">
    <property type="entry name" value="Ig_V-set"/>
</dbReference>
<dbReference type="CDD" id="cd00096">
    <property type="entry name" value="Ig"/>
    <property type="match status" value="1"/>
</dbReference>
<dbReference type="SUPFAM" id="SSF48726">
    <property type="entry name" value="Immunoglobulin"/>
    <property type="match status" value="2"/>
</dbReference>
<dbReference type="InParanoid" id="E2B3B6"/>
<sequence>PYFDSNTPTNITAQLGTHAYLPCKVRQLGNKSVSWIRRRDSHILSVDRTMFIPDERFQAIFGEADTWTLQVKYVQARDEGEYECQISTDPKKSHIIKLNIVVPKIEILGDRDMYVKTGSTVAIRCVIKQSLEGPFYVFWYHEGDRVLNYQLGKIDIQTKRIDQDTVSSLVIHNARREDSGNYTCSPSNLDSASVQLHVLNGEHPAAIQRGISSAPGGCPTLWWLAGVVTLYSTHVSRQLVLAILLLMVLYSKNPSYFATER</sequence>
<dbReference type="GO" id="GO:0032589">
    <property type="term" value="C:neuron projection membrane"/>
    <property type="evidence" value="ECO:0007669"/>
    <property type="project" value="TreeGrafter"/>
</dbReference>
<dbReference type="PANTHER" id="PTHR23279">
    <property type="entry name" value="DEFECTIVE PROBOSCIS EXTENSION RESPONSE DPR -RELATED"/>
    <property type="match status" value="1"/>
</dbReference>
<gene>
    <name evidence="2" type="ORF">EAI_13984</name>
</gene>
<dbReference type="Pfam" id="PF13927">
    <property type="entry name" value="Ig_3"/>
    <property type="match status" value="1"/>
</dbReference>
<dbReference type="Proteomes" id="UP000008237">
    <property type="component" value="Unassembled WGS sequence"/>
</dbReference>
<dbReference type="PANTHER" id="PTHR23279:SF21">
    <property type="entry name" value="DEFECTIVE PROBOSCIS EXTENSION RESPONSE 11, ISOFORM B-RELATED"/>
    <property type="match status" value="1"/>
</dbReference>
<dbReference type="SMART" id="SM00408">
    <property type="entry name" value="IGc2"/>
    <property type="match status" value="2"/>
</dbReference>
<organism evidence="3">
    <name type="scientific">Harpegnathos saltator</name>
    <name type="common">Jerdon's jumping ant</name>
    <dbReference type="NCBI Taxonomy" id="610380"/>
    <lineage>
        <taxon>Eukaryota</taxon>
        <taxon>Metazoa</taxon>
        <taxon>Ecdysozoa</taxon>
        <taxon>Arthropoda</taxon>
        <taxon>Hexapoda</taxon>
        <taxon>Insecta</taxon>
        <taxon>Pterygota</taxon>
        <taxon>Neoptera</taxon>
        <taxon>Endopterygota</taxon>
        <taxon>Hymenoptera</taxon>
        <taxon>Apocrita</taxon>
        <taxon>Aculeata</taxon>
        <taxon>Formicoidea</taxon>
        <taxon>Formicidae</taxon>
        <taxon>Ponerinae</taxon>
        <taxon>Ponerini</taxon>
        <taxon>Harpegnathos</taxon>
    </lineage>
</organism>
<dbReference type="Pfam" id="PF07679">
    <property type="entry name" value="I-set"/>
    <property type="match status" value="1"/>
</dbReference>
<name>E2B3B6_HARSA</name>
<proteinExistence type="predicted"/>
<dbReference type="FunCoup" id="E2B3B6">
    <property type="interactions" value="72"/>
</dbReference>
<dbReference type="Gene3D" id="2.60.40.10">
    <property type="entry name" value="Immunoglobulins"/>
    <property type="match status" value="2"/>
</dbReference>
<dbReference type="SMART" id="SM00406">
    <property type="entry name" value="IGv"/>
    <property type="match status" value="2"/>
</dbReference>
<evidence type="ECO:0000313" key="3">
    <source>
        <dbReference type="Proteomes" id="UP000008237"/>
    </source>
</evidence>
<accession>E2B3B6</accession>
<dbReference type="OMA" id="NYYVLCL"/>
<dbReference type="AlphaFoldDB" id="E2B3B6"/>
<dbReference type="GO" id="GO:0050808">
    <property type="term" value="P:synapse organization"/>
    <property type="evidence" value="ECO:0007669"/>
    <property type="project" value="TreeGrafter"/>
</dbReference>
<keyword evidence="3" id="KW-1185">Reference proteome</keyword>
<dbReference type="EMBL" id="GL445323">
    <property type="protein sequence ID" value="EFN89794.1"/>
    <property type="molecule type" value="Genomic_DNA"/>
</dbReference>
<dbReference type="InterPro" id="IPR036179">
    <property type="entry name" value="Ig-like_dom_sf"/>
</dbReference>
<dbReference type="InterPro" id="IPR003598">
    <property type="entry name" value="Ig_sub2"/>
</dbReference>
<dbReference type="STRING" id="610380.E2B3B6"/>
<dbReference type="InterPro" id="IPR013098">
    <property type="entry name" value="Ig_I-set"/>
</dbReference>
<evidence type="ECO:0000313" key="2">
    <source>
        <dbReference type="EMBL" id="EFN89794.1"/>
    </source>
</evidence>
<dbReference type="InterPro" id="IPR013783">
    <property type="entry name" value="Ig-like_fold"/>
</dbReference>
<feature type="non-terminal residue" evidence="2">
    <location>
        <position position="1"/>
    </location>
</feature>